<feature type="domain" description="G5" evidence="8">
    <location>
        <begin position="1233"/>
        <end position="1315"/>
    </location>
</feature>
<feature type="compositionally biased region" description="Polar residues" evidence="5">
    <location>
        <begin position="1721"/>
        <end position="1756"/>
    </location>
</feature>
<evidence type="ECO:0000256" key="3">
    <source>
        <dbReference type="ARBA" id="ARBA00022729"/>
    </source>
</evidence>
<evidence type="ECO:0000256" key="2">
    <source>
        <dbReference type="ARBA" id="ARBA00022525"/>
    </source>
</evidence>
<dbReference type="PROSITE" id="PS51109">
    <property type="entry name" value="G5"/>
    <property type="match status" value="7"/>
</dbReference>
<feature type="signal peptide" evidence="6">
    <location>
        <begin position="1"/>
        <end position="30"/>
    </location>
</feature>
<protein>
    <recommendedName>
        <fullName evidence="11">Beta-N-acetylhexosaminidase</fullName>
    </recommendedName>
</protein>
<feature type="compositionally biased region" description="Low complexity" evidence="5">
    <location>
        <begin position="59"/>
        <end position="72"/>
    </location>
</feature>
<dbReference type="InterPro" id="IPR012334">
    <property type="entry name" value="Pectin_lyas_fold"/>
</dbReference>
<evidence type="ECO:0008006" key="11">
    <source>
        <dbReference type="Google" id="ProtNLM"/>
    </source>
</evidence>
<dbReference type="Pfam" id="PF13229">
    <property type="entry name" value="Beta_helix"/>
    <property type="match status" value="1"/>
</dbReference>
<organism evidence="9 10">
    <name type="scientific">Streptococcus oralis</name>
    <dbReference type="NCBI Taxonomy" id="1303"/>
    <lineage>
        <taxon>Bacteria</taxon>
        <taxon>Bacillati</taxon>
        <taxon>Bacillota</taxon>
        <taxon>Bacilli</taxon>
        <taxon>Lactobacillales</taxon>
        <taxon>Streptococcaceae</taxon>
        <taxon>Streptococcus</taxon>
    </lineage>
</organism>
<evidence type="ECO:0000256" key="1">
    <source>
        <dbReference type="ARBA" id="ARBA00022512"/>
    </source>
</evidence>
<dbReference type="PROSITE" id="PS50847">
    <property type="entry name" value="GRAM_POS_ANCHORING"/>
    <property type="match status" value="1"/>
</dbReference>
<feature type="chain" id="PRO_5009879367" description="Beta-N-acetylhexosaminidase" evidence="6">
    <location>
        <begin position="31"/>
        <end position="1784"/>
    </location>
</feature>
<feature type="domain" description="G5" evidence="8">
    <location>
        <begin position="1152"/>
        <end position="1235"/>
    </location>
</feature>
<dbReference type="InterPro" id="IPR011098">
    <property type="entry name" value="G5_dom"/>
</dbReference>
<dbReference type="SUPFAM" id="SSF51126">
    <property type="entry name" value="Pectin lyase-like"/>
    <property type="match status" value="1"/>
</dbReference>
<evidence type="ECO:0000313" key="9">
    <source>
        <dbReference type="EMBL" id="OJG02082.1"/>
    </source>
</evidence>
<dbReference type="InterPro" id="IPR011050">
    <property type="entry name" value="Pectin_lyase_fold/virulence"/>
</dbReference>
<reference evidence="9 10" key="1">
    <citation type="submission" date="2016-07" db="EMBL/GenBank/DDBJ databases">
        <title>A clinical isolate of carbapenem-resistant Streptococcus oralis with altered penicillin binding proteins.</title>
        <authorList>
            <person name="Kanji J.N."/>
            <person name="Bharat A."/>
            <person name="Naidu P."/>
            <person name="Martin I."/>
            <person name="Mulvey M.R."/>
            <person name="Panaro C.D."/>
        </authorList>
    </citation>
    <scope>NUCLEOTIDE SEQUENCE [LARGE SCALE GENOMIC DNA]</scope>
    <source>
        <strain evidence="9 10">SC15-3744</strain>
    </source>
</reference>
<dbReference type="SMART" id="SM00710">
    <property type="entry name" value="PbH1"/>
    <property type="match status" value="8"/>
</dbReference>
<dbReference type="NCBIfam" id="TIGR01167">
    <property type="entry name" value="LPXTG_anchor"/>
    <property type="match status" value="1"/>
</dbReference>
<dbReference type="Proteomes" id="UP000183671">
    <property type="component" value="Unassembled WGS sequence"/>
</dbReference>
<evidence type="ECO:0000256" key="4">
    <source>
        <dbReference type="ARBA" id="ARBA00023088"/>
    </source>
</evidence>
<dbReference type="Pfam" id="PF00746">
    <property type="entry name" value="Gram_pos_anchor"/>
    <property type="match status" value="1"/>
</dbReference>
<dbReference type="Pfam" id="PF07501">
    <property type="entry name" value="G5"/>
    <property type="match status" value="8"/>
</dbReference>
<proteinExistence type="predicted"/>
<comment type="caution">
    <text evidence="9">The sequence shown here is derived from an EMBL/GenBank/DDBJ whole genome shotgun (WGS) entry which is preliminary data.</text>
</comment>
<keyword evidence="2" id="KW-0964">Secreted</keyword>
<feature type="region of interest" description="Disordered" evidence="5">
    <location>
        <begin position="1715"/>
        <end position="1756"/>
    </location>
</feature>
<feature type="region of interest" description="Disordered" evidence="5">
    <location>
        <begin position="35"/>
        <end position="145"/>
    </location>
</feature>
<accession>A0A1L8Q3J9</accession>
<dbReference type="Gene3D" id="2.160.20.10">
    <property type="entry name" value="Single-stranded right-handed beta-helix, Pectin lyase-like"/>
    <property type="match status" value="1"/>
</dbReference>
<dbReference type="InterPro" id="IPR039448">
    <property type="entry name" value="Beta_helix"/>
</dbReference>
<feature type="domain" description="G5" evidence="8">
    <location>
        <begin position="1474"/>
        <end position="1555"/>
    </location>
</feature>
<gene>
    <name evidence="9" type="ORF">BBP19_04565</name>
</gene>
<feature type="domain" description="G5" evidence="8">
    <location>
        <begin position="1633"/>
        <end position="1715"/>
    </location>
</feature>
<feature type="compositionally biased region" description="Polar residues" evidence="5">
    <location>
        <begin position="73"/>
        <end position="93"/>
    </location>
</feature>
<name>A0A1L8Q3J9_STROR</name>
<dbReference type="InterPro" id="IPR019931">
    <property type="entry name" value="LPXTG_anchor"/>
</dbReference>
<feature type="domain" description="G5" evidence="8">
    <location>
        <begin position="1554"/>
        <end position="1635"/>
    </location>
</feature>
<dbReference type="Gene3D" id="2.20.230.10">
    <property type="entry name" value="Resuscitation-promoting factor rpfb"/>
    <property type="match status" value="8"/>
</dbReference>
<dbReference type="SMART" id="SM01208">
    <property type="entry name" value="G5"/>
    <property type="match status" value="7"/>
</dbReference>
<evidence type="ECO:0000313" key="10">
    <source>
        <dbReference type="Proteomes" id="UP000183671"/>
    </source>
</evidence>
<keyword evidence="1" id="KW-0134">Cell wall</keyword>
<dbReference type="RefSeq" id="WP_071851605.1">
    <property type="nucleotide sequence ID" value="NZ_MBDM01000008.1"/>
</dbReference>
<keyword evidence="4" id="KW-0572">Peptidoglycan-anchor</keyword>
<dbReference type="EMBL" id="MBDM01000008">
    <property type="protein sequence ID" value="OJG02082.1"/>
    <property type="molecule type" value="Genomic_DNA"/>
</dbReference>
<keyword evidence="3 6" id="KW-0732">Signal</keyword>
<feature type="domain" description="G5" evidence="8">
    <location>
        <begin position="1314"/>
        <end position="1395"/>
    </location>
</feature>
<dbReference type="InterPro" id="IPR006626">
    <property type="entry name" value="PbH1"/>
</dbReference>
<evidence type="ECO:0000256" key="6">
    <source>
        <dbReference type="SAM" id="SignalP"/>
    </source>
</evidence>
<feature type="domain" description="Gram-positive cocci surface proteins LPxTG" evidence="7">
    <location>
        <begin position="1749"/>
        <end position="1784"/>
    </location>
</feature>
<feature type="domain" description="G5" evidence="8">
    <location>
        <begin position="1394"/>
        <end position="1475"/>
    </location>
</feature>
<evidence type="ECO:0000259" key="7">
    <source>
        <dbReference type="PROSITE" id="PS50847"/>
    </source>
</evidence>
<sequence length="1784" mass="195354">MKKLRKVKKHWVAVSIGIVTSALLVNNVAANEVGGDTSEMLRPTTVTSSTIEKTNEDGNTPNSAENANNPSSVTEQSTTPSSNVSDSASTVAETPTKPADSKQIGRSGFRSVSASTSAEKNKSQPKDSIPTEPAESIESALKPEVKADEEAIKAKAIPEIPKENQSKKIQDAITEDVRTVVSKPTVEGIEYDVHYDHKNKWYYVNATDFGLNVADNQDDTLAVNKALKAANEIVMADPDGTQHTGVAVKLSGIVNVARDKGEIDHYKILTYGSGVPMPIQKGRIDGVQNLSHVTKEEYENLRVDSDGLVRYVSSNGENLTGIALPIYRKSESGSFNQIKIGSEHSNVTGLFGDGPGTTVLKTNLVQLGNPWDSNENDTDNRDHAVLLVENQNGFLVKDLSVSIQNLKEAFGEQHDGFYVKGMPYYGKVDGVLINDSDNVTVENVEASGANKAGIRFGSSYNSVSNISLPGWGRPRSVSNLIAGKAPGYTFSSLNLGENNKVLNSNTHNNRVAGVQFSYQTNILIEGTTTSENGHKLNGSTGYGFASEAGSYNNGIVFRNNTSTYNYRKGLDIHDGDRILIENNISYGDRLLGISVYNRNFKMENVVIRNNVVTQDKTNRLVRDDLKVDGKFTHGHDYLQYEAIHLQTNEKSQDLSADGAVGYFEISNNRIQDLDSSGRTATNQDYNTNAILVRMQEPYLNYVLNIKNNQITGHSANDLIKMINSSNDNIRGTATLSDTSKFANGLGYGSGSINISNNKVELEELYGDPNKDLSAITIAESTSNFNVADKTIRSNQDKFRGSVVFQNNDIKVKKTFMSTRPGIIGKQKTMPIISITTNAEGVLFKDNNLDFGEITQSLAKNAATQTPLISLNGNNGTLVQPGLGFGINTTRTPSNLPNTLSRTQPLAFIGNDIKISNISYANNVDLPIRVLETNHLVRYTENNTFTSESEITASTTDTKTDPLGNAIYKPATERLIPNKEKNSTQFNMGVSRFSTSSPSLINSSEETVPYETIYVNDKTIAAGTSIEKTPGVAGTKTVNTYATGVDNSAYEKSSGTDILNYGLRYFYATTNIREATDNDRIPGLLRADYTTTDGKIMTATKTYSYTDTKNQTQTTEMAYRYENLPIGLKNDTQYTFTDENVTTAPQNRIVHVGTRTSKAIGAFDQFDVDFETEYVNDDTILVGDSVIKTPGVKGIRTVSYREIRDNDTNDLISREQVSDSITTKPIKQIVLVGTKPLTRTAQRTEKQDIDFDIVKVPSDKLFVGEEEIQIPGVKGTRTIVHEDTIDNRNNTVISSRVISDEQTEPVKQIVLVGTKPLTVTAQRTEKQDIDFDIVKVPSDKLFVGEEEIQTPGVKGTRTIVHEDTIDNRNNTVISSRVISDEQTEPVKQIVLVGTKPLTVTAQRTETQDIDFDIVKVPSDKLFVGEEEIQTPGVKGTRTIVHEDTIDNRNNTVISSRVISDEQTEPVKQIVLVGTKPLTVTAQRTEKQDIDFDIVKVPSDKLFVGEEEIQTPGVKGTRTIVHEDTIDNRNNTVISSRVISDEQTEPVKQIVLVGTKPLTVTAQRTETQDIDFDIVKVPSDKLFVGEEEIQTPGVKGTRTIVHEDTIDNRNNTVISSRVVSDKQTEPVKQIVLVGTKPLTRTVQRTIELSIPYGIQSIYDDKLPSGTQMIVAPGKAGLRTIIIEEVFDDKGQIISSNILSSTVTITPTDEIVRIGTAATTATTPNNTDQLSQDSQQNHANTEQSTVDNTKVLPNTGTENNHSAAVTGALALFAALGLTLFKRKEDND</sequence>
<evidence type="ECO:0000259" key="8">
    <source>
        <dbReference type="PROSITE" id="PS51109"/>
    </source>
</evidence>
<evidence type="ECO:0000256" key="5">
    <source>
        <dbReference type="SAM" id="MobiDB-lite"/>
    </source>
</evidence>